<dbReference type="AlphaFoldDB" id="A0A1F6P0Z8"/>
<dbReference type="EMBL" id="MFRC01000023">
    <property type="protein sequence ID" value="OGH89821.1"/>
    <property type="molecule type" value="Genomic_DNA"/>
</dbReference>
<name>A0A1F6P0Z8_9BACT</name>
<organism evidence="1 2">
    <name type="scientific">Candidatus Magasanikbacteria bacterium RIFOXYD2_FULL_36_9</name>
    <dbReference type="NCBI Taxonomy" id="1798707"/>
    <lineage>
        <taxon>Bacteria</taxon>
        <taxon>Candidatus Magasanikiibacteriota</taxon>
    </lineage>
</organism>
<dbReference type="Proteomes" id="UP000178490">
    <property type="component" value="Unassembled WGS sequence"/>
</dbReference>
<comment type="caution">
    <text evidence="1">The sequence shown here is derived from an EMBL/GenBank/DDBJ whole genome shotgun (WGS) entry which is preliminary data.</text>
</comment>
<evidence type="ECO:0000313" key="2">
    <source>
        <dbReference type="Proteomes" id="UP000178490"/>
    </source>
</evidence>
<proteinExistence type="predicted"/>
<protein>
    <submittedName>
        <fullName evidence="1">Uncharacterized protein</fullName>
    </submittedName>
</protein>
<reference evidence="1 2" key="1">
    <citation type="journal article" date="2016" name="Nat. Commun.">
        <title>Thousands of microbial genomes shed light on interconnected biogeochemical processes in an aquifer system.</title>
        <authorList>
            <person name="Anantharaman K."/>
            <person name="Brown C.T."/>
            <person name="Hug L.A."/>
            <person name="Sharon I."/>
            <person name="Castelle C.J."/>
            <person name="Probst A.J."/>
            <person name="Thomas B.C."/>
            <person name="Singh A."/>
            <person name="Wilkins M.J."/>
            <person name="Karaoz U."/>
            <person name="Brodie E.L."/>
            <person name="Williams K.H."/>
            <person name="Hubbard S.S."/>
            <person name="Banfield J.F."/>
        </authorList>
    </citation>
    <scope>NUCLEOTIDE SEQUENCE [LARGE SCALE GENOMIC DNA]</scope>
</reference>
<accession>A0A1F6P0Z8</accession>
<evidence type="ECO:0000313" key="1">
    <source>
        <dbReference type="EMBL" id="OGH89821.1"/>
    </source>
</evidence>
<sequence>MAVTLLTREEFANKLKGEFEEGDSISEETPTDILNVMDINTVAVLIFGVPFYSAKVDTLKDVIDNLYRQYPYKK</sequence>
<gene>
    <name evidence="1" type="ORF">A2537_02255</name>
</gene>